<comment type="caution">
    <text evidence="1">The sequence shown here is derived from an EMBL/GenBank/DDBJ whole genome shotgun (WGS) entry which is preliminary data.</text>
</comment>
<evidence type="ECO:0000313" key="2">
    <source>
        <dbReference type="Proteomes" id="UP000612893"/>
    </source>
</evidence>
<dbReference type="EMBL" id="JAEKNR010000238">
    <property type="protein sequence ID" value="MBJ7601191.1"/>
    <property type="molecule type" value="Genomic_DNA"/>
</dbReference>
<proteinExistence type="predicted"/>
<protein>
    <submittedName>
        <fullName evidence="1">Uncharacterized protein</fullName>
    </submittedName>
</protein>
<organism evidence="1 2">
    <name type="scientific">Candidatus Nephthysia bennettiae</name>
    <dbReference type="NCBI Taxonomy" id="3127016"/>
    <lineage>
        <taxon>Bacteria</taxon>
        <taxon>Bacillati</taxon>
        <taxon>Candidatus Dormiibacterota</taxon>
        <taxon>Candidatus Dormibacteria</taxon>
        <taxon>Candidatus Dormibacterales</taxon>
        <taxon>Candidatus Dormibacteraceae</taxon>
        <taxon>Candidatus Nephthysia</taxon>
    </lineage>
</organism>
<name>A0A934NA79_9BACT</name>
<evidence type="ECO:0000313" key="1">
    <source>
        <dbReference type="EMBL" id="MBJ7601191.1"/>
    </source>
</evidence>
<dbReference type="AlphaFoldDB" id="A0A934NA79"/>
<accession>A0A934NA79</accession>
<gene>
    <name evidence="1" type="ORF">JF922_24350</name>
</gene>
<sequence>MATPLEAIVADITLPAVPGEPGSSPGATVYRGGHAYQARAETIRVMKERHRGRRALLALEFDDTEGRPWWYAYGVLEQADGSWRREGGWGGSRGGELSRPGPWANFGGAGHYLGGRVHGADVDRVRFVDRGGVIAEDTIEHGLALLIADAPVRAHGRLELYDMQGKLLANQPWPPKRQPARRRS</sequence>
<keyword evidence="2" id="KW-1185">Reference proteome</keyword>
<reference evidence="1" key="1">
    <citation type="submission" date="2020-10" db="EMBL/GenBank/DDBJ databases">
        <title>Ca. Dormibacterota MAGs.</title>
        <authorList>
            <person name="Montgomery K."/>
        </authorList>
    </citation>
    <scope>NUCLEOTIDE SEQUENCE [LARGE SCALE GENOMIC DNA]</scope>
    <source>
        <strain evidence="1">SC8812_S17_10</strain>
    </source>
</reference>
<dbReference type="RefSeq" id="WP_338205328.1">
    <property type="nucleotide sequence ID" value="NZ_JAEKNR010000238.1"/>
</dbReference>
<dbReference type="Proteomes" id="UP000612893">
    <property type="component" value="Unassembled WGS sequence"/>
</dbReference>